<organism evidence="3 4">
    <name type="scientific">Gymnopus androsaceus JB14</name>
    <dbReference type="NCBI Taxonomy" id="1447944"/>
    <lineage>
        <taxon>Eukaryota</taxon>
        <taxon>Fungi</taxon>
        <taxon>Dikarya</taxon>
        <taxon>Basidiomycota</taxon>
        <taxon>Agaricomycotina</taxon>
        <taxon>Agaricomycetes</taxon>
        <taxon>Agaricomycetidae</taxon>
        <taxon>Agaricales</taxon>
        <taxon>Marasmiineae</taxon>
        <taxon>Omphalotaceae</taxon>
        <taxon>Gymnopus</taxon>
    </lineage>
</organism>
<feature type="active site" description="Charge relay system" evidence="2">
    <location>
        <position position="194"/>
    </location>
</feature>
<evidence type="ECO:0000256" key="2">
    <source>
        <dbReference type="PIRSR" id="PIRSR005211-1"/>
    </source>
</evidence>
<dbReference type="Proteomes" id="UP000799118">
    <property type="component" value="Unassembled WGS sequence"/>
</dbReference>
<name>A0A6A4I5M4_9AGAR</name>
<comment type="similarity">
    <text evidence="1">Belongs to the AB hydrolase superfamily. AB hydrolase 4 family.</text>
</comment>
<dbReference type="SUPFAM" id="SSF53474">
    <property type="entry name" value="alpha/beta-Hydrolases"/>
    <property type="match status" value="1"/>
</dbReference>
<dbReference type="InterPro" id="IPR012020">
    <property type="entry name" value="ABHD4"/>
</dbReference>
<reference evidence="3" key="1">
    <citation type="journal article" date="2019" name="Environ. Microbiol.">
        <title>Fungal ecological strategies reflected in gene transcription - a case study of two litter decomposers.</title>
        <authorList>
            <person name="Barbi F."/>
            <person name="Kohler A."/>
            <person name="Barry K."/>
            <person name="Baskaran P."/>
            <person name="Daum C."/>
            <person name="Fauchery L."/>
            <person name="Ihrmark K."/>
            <person name="Kuo A."/>
            <person name="LaButti K."/>
            <person name="Lipzen A."/>
            <person name="Morin E."/>
            <person name="Grigoriev I.V."/>
            <person name="Henrissat B."/>
            <person name="Lindahl B."/>
            <person name="Martin F."/>
        </authorList>
    </citation>
    <scope>NUCLEOTIDE SEQUENCE</scope>
    <source>
        <strain evidence="3">JB14</strain>
    </source>
</reference>
<dbReference type="InterPro" id="IPR050960">
    <property type="entry name" value="AB_hydrolase_4_sf"/>
</dbReference>
<dbReference type="PANTHER" id="PTHR10794:SF63">
    <property type="entry name" value="ALPHA_BETA HYDROLASE 1, ISOFORM A"/>
    <property type="match status" value="1"/>
</dbReference>
<dbReference type="InterPro" id="IPR029058">
    <property type="entry name" value="AB_hydrolase_fold"/>
</dbReference>
<dbReference type="GO" id="GO:0051792">
    <property type="term" value="P:medium-chain fatty acid biosynthetic process"/>
    <property type="evidence" value="ECO:0007669"/>
    <property type="project" value="TreeGrafter"/>
</dbReference>
<dbReference type="AlphaFoldDB" id="A0A6A4I5M4"/>
<protein>
    <submittedName>
        <fullName evidence="3">AB-hydrolase YheT</fullName>
    </submittedName>
</protein>
<evidence type="ECO:0000313" key="3">
    <source>
        <dbReference type="EMBL" id="KAE9407262.1"/>
    </source>
</evidence>
<feature type="active site" description="Charge relay system" evidence="2">
    <location>
        <position position="351"/>
    </location>
</feature>
<dbReference type="GO" id="GO:0047372">
    <property type="term" value="F:monoacylglycerol lipase activity"/>
    <property type="evidence" value="ECO:0007669"/>
    <property type="project" value="TreeGrafter"/>
</dbReference>
<dbReference type="OrthoDB" id="5954035at2759"/>
<sequence length="476" mass="51844">MGSILSTSTKPTIVYPPTTVEVSVKTGGGTGPVSLQKLVEEHCPSLKKEFSPPWWLFNGHLQTLFSVVGDFTKIDKVIYDRTYLRLMDGGTLGLDFTPAGESFPDDAPIIVVCHGLTGGSYEAYVRAILAPACAPVSAGGLGYRAVVVNYRGCAGVPLTSKQLYSAGWTEDLRMATIYLSHKYPKAPQLGLAFSLGANVMVRYLAEEAERSRLTSACVLGNPWDLVKNNEALERTFLGRHIYSKGMANNLINVLKRHSKALEKVDPPVSSPTSKYEPDATQASLVCDAYHAAISLHRPYLGVFDDTFTRVGGGGPPVWPLSSGYEYYKYSSSHHVLPQVRKPLLAINSNDDPVVVHAPSTPEEIGSGWTIMVLTEGGGHLGYFEPSSGTIQVGTDHSKLHMRRWVTKPALEWLRLAAEILVHDNSEHPPRDVFVDEGGWIREVDGLREGLGCRVIESGDLIDGTELKKTPGMLQGL</sequence>
<dbReference type="PANTHER" id="PTHR10794">
    <property type="entry name" value="ABHYDROLASE DOMAIN-CONTAINING PROTEIN"/>
    <property type="match status" value="1"/>
</dbReference>
<feature type="active site" description="Charge relay system" evidence="2">
    <location>
        <position position="379"/>
    </location>
</feature>
<dbReference type="PIRSF" id="PIRSF005211">
    <property type="entry name" value="Ab_hydro_YheT"/>
    <property type="match status" value="1"/>
</dbReference>
<proteinExistence type="inferred from homology"/>
<dbReference type="EMBL" id="ML769397">
    <property type="protein sequence ID" value="KAE9407262.1"/>
    <property type="molecule type" value="Genomic_DNA"/>
</dbReference>
<keyword evidence="4" id="KW-1185">Reference proteome</keyword>
<accession>A0A6A4I5M4</accession>
<dbReference type="Gene3D" id="3.40.50.1820">
    <property type="entry name" value="alpha/beta hydrolase"/>
    <property type="match status" value="1"/>
</dbReference>
<evidence type="ECO:0000313" key="4">
    <source>
        <dbReference type="Proteomes" id="UP000799118"/>
    </source>
</evidence>
<dbReference type="GO" id="GO:0008126">
    <property type="term" value="F:acetylesterase activity"/>
    <property type="evidence" value="ECO:0007669"/>
    <property type="project" value="TreeGrafter"/>
</dbReference>
<gene>
    <name evidence="3" type="ORF">BT96DRAFT_971464</name>
</gene>
<evidence type="ECO:0000256" key="1">
    <source>
        <dbReference type="ARBA" id="ARBA00010884"/>
    </source>
</evidence>
<dbReference type="GO" id="GO:0051793">
    <property type="term" value="P:medium-chain fatty acid catabolic process"/>
    <property type="evidence" value="ECO:0007669"/>
    <property type="project" value="TreeGrafter"/>
</dbReference>